<dbReference type="AlphaFoldDB" id="A0A432WLB8"/>
<protein>
    <submittedName>
        <fullName evidence="1">Uncharacterized protein</fullName>
    </submittedName>
</protein>
<dbReference type="Proteomes" id="UP000287823">
    <property type="component" value="Unassembled WGS sequence"/>
</dbReference>
<name>A0A432WLB8_9GAMM</name>
<sequence length="136" mass="14557">MAVGTASAVEDLGQCVELQDRQPVELQLDEKGQWANCFTLNGIAAGSEVEITAMTERNFEHSVNVYEVNGASSADLVGEYNSVRSLTQVSVPQNGNGLAFDVVPGDVSSAKNLKVQYLMMGSSPQIVIEMYNQPAS</sequence>
<proteinExistence type="predicted"/>
<evidence type="ECO:0000313" key="2">
    <source>
        <dbReference type="Proteomes" id="UP000287823"/>
    </source>
</evidence>
<organism evidence="1 2">
    <name type="scientific">Aliidiomarina soli</name>
    <dbReference type="NCBI Taxonomy" id="1928574"/>
    <lineage>
        <taxon>Bacteria</taxon>
        <taxon>Pseudomonadati</taxon>
        <taxon>Pseudomonadota</taxon>
        <taxon>Gammaproteobacteria</taxon>
        <taxon>Alteromonadales</taxon>
        <taxon>Idiomarinaceae</taxon>
        <taxon>Aliidiomarina</taxon>
    </lineage>
</organism>
<gene>
    <name evidence="1" type="ORF">CWE14_00755</name>
</gene>
<dbReference type="EMBL" id="PIPO01000001">
    <property type="protein sequence ID" value="RUO34565.1"/>
    <property type="molecule type" value="Genomic_DNA"/>
</dbReference>
<accession>A0A432WLB8</accession>
<keyword evidence="2" id="KW-1185">Reference proteome</keyword>
<reference evidence="1 2" key="1">
    <citation type="journal article" date="2011" name="Front. Microbiol.">
        <title>Genomic signatures of strain selection and enhancement in Bacillus atrophaeus var. globigii, a historical biowarfare simulant.</title>
        <authorList>
            <person name="Gibbons H.S."/>
            <person name="Broomall S.M."/>
            <person name="McNew L.A."/>
            <person name="Daligault H."/>
            <person name="Chapman C."/>
            <person name="Bruce D."/>
            <person name="Karavis M."/>
            <person name="Krepps M."/>
            <person name="McGregor P.A."/>
            <person name="Hong C."/>
            <person name="Park K.H."/>
            <person name="Akmal A."/>
            <person name="Feldman A."/>
            <person name="Lin J.S."/>
            <person name="Chang W.E."/>
            <person name="Higgs B.W."/>
            <person name="Demirev P."/>
            <person name="Lindquist J."/>
            <person name="Liem A."/>
            <person name="Fochler E."/>
            <person name="Read T.D."/>
            <person name="Tapia R."/>
            <person name="Johnson S."/>
            <person name="Bishop-Lilly K.A."/>
            <person name="Detter C."/>
            <person name="Han C."/>
            <person name="Sozhamannan S."/>
            <person name="Rosenzweig C.N."/>
            <person name="Skowronski E.W."/>
        </authorList>
    </citation>
    <scope>NUCLEOTIDE SEQUENCE [LARGE SCALE GENOMIC DNA]</scope>
    <source>
        <strain evidence="1 2">Y4G10-17</strain>
    </source>
</reference>
<comment type="caution">
    <text evidence="1">The sequence shown here is derived from an EMBL/GenBank/DDBJ whole genome shotgun (WGS) entry which is preliminary data.</text>
</comment>
<evidence type="ECO:0000313" key="1">
    <source>
        <dbReference type="EMBL" id="RUO34565.1"/>
    </source>
</evidence>